<evidence type="ECO:0000313" key="2">
    <source>
        <dbReference type="EMBL" id="MCW7755285.1"/>
    </source>
</evidence>
<feature type="region of interest" description="Disordered" evidence="1">
    <location>
        <begin position="51"/>
        <end position="82"/>
    </location>
</feature>
<evidence type="ECO:0008006" key="4">
    <source>
        <dbReference type="Google" id="ProtNLM"/>
    </source>
</evidence>
<protein>
    <recommendedName>
        <fullName evidence="4">DNA-binding protein</fullName>
    </recommendedName>
</protein>
<proteinExistence type="predicted"/>
<reference evidence="2 3" key="1">
    <citation type="submission" date="2022-11" db="EMBL/GenBank/DDBJ databases">
        <title>Desulfobotulus tamanensis H1 sp. nov. - anaerobic, alkaliphilic, sulphate reducing bacterium isolated from terrestrial mud volcano.</title>
        <authorList>
            <person name="Frolova A."/>
            <person name="Merkel A.Y."/>
            <person name="Slobodkin A.I."/>
        </authorList>
    </citation>
    <scope>NUCLEOTIDE SEQUENCE [LARGE SCALE GENOMIC DNA]</scope>
    <source>
        <strain evidence="2 3">H1</strain>
    </source>
</reference>
<sequence length="82" mass="9491">MYLNRKEVAARLCVSPGTVTAMVRRGDLPQPIRWGPFTLRWPVSDIEEAERKALSERPFVPRQPRNPPGRPRKHSEKDHALH</sequence>
<evidence type="ECO:0000256" key="1">
    <source>
        <dbReference type="SAM" id="MobiDB-lite"/>
    </source>
</evidence>
<dbReference type="RefSeq" id="WP_265426224.1">
    <property type="nucleotide sequence ID" value="NZ_JAPFPW010000029.1"/>
</dbReference>
<name>A0ABT3NCU4_9BACT</name>
<dbReference type="EMBL" id="JAPFPW010000029">
    <property type="protein sequence ID" value="MCW7755285.1"/>
    <property type="molecule type" value="Genomic_DNA"/>
</dbReference>
<dbReference type="Proteomes" id="UP001209681">
    <property type="component" value="Unassembled WGS sequence"/>
</dbReference>
<dbReference type="InterPro" id="IPR009061">
    <property type="entry name" value="DNA-bd_dom_put_sf"/>
</dbReference>
<evidence type="ECO:0000313" key="3">
    <source>
        <dbReference type="Proteomes" id="UP001209681"/>
    </source>
</evidence>
<dbReference type="SUPFAM" id="SSF46955">
    <property type="entry name" value="Putative DNA-binding domain"/>
    <property type="match status" value="1"/>
</dbReference>
<comment type="caution">
    <text evidence="2">The sequence shown here is derived from an EMBL/GenBank/DDBJ whole genome shotgun (WGS) entry which is preliminary data.</text>
</comment>
<gene>
    <name evidence="2" type="ORF">OOT00_14960</name>
</gene>
<keyword evidence="3" id="KW-1185">Reference proteome</keyword>
<accession>A0ABT3NCU4</accession>
<organism evidence="2 3">
    <name type="scientific">Desulfobotulus pelophilus</name>
    <dbReference type="NCBI Taxonomy" id="2823377"/>
    <lineage>
        <taxon>Bacteria</taxon>
        <taxon>Pseudomonadati</taxon>
        <taxon>Thermodesulfobacteriota</taxon>
        <taxon>Desulfobacteria</taxon>
        <taxon>Desulfobacterales</taxon>
        <taxon>Desulfobacteraceae</taxon>
        <taxon>Desulfobotulus</taxon>
    </lineage>
</organism>